<dbReference type="Proteomes" id="UP000600547">
    <property type="component" value="Unassembled WGS sequence"/>
</dbReference>
<dbReference type="InterPro" id="IPR014576">
    <property type="entry name" value="Pesterase_YhaO"/>
</dbReference>
<dbReference type="InterPro" id="IPR029052">
    <property type="entry name" value="Metallo-depent_PP-like"/>
</dbReference>
<keyword evidence="4" id="KW-1185">Reference proteome</keyword>
<dbReference type="InterPro" id="IPR050535">
    <property type="entry name" value="DNA_Repair-Maintenance_Comp"/>
</dbReference>
<dbReference type="PANTHER" id="PTHR30337:SF7">
    <property type="entry name" value="PHOSPHOESTERASE"/>
    <property type="match status" value="1"/>
</dbReference>
<proteinExistence type="predicted"/>
<dbReference type="GO" id="GO:0004527">
    <property type="term" value="F:exonuclease activity"/>
    <property type="evidence" value="ECO:0007669"/>
    <property type="project" value="UniProtKB-KW"/>
</dbReference>
<keyword evidence="3" id="KW-0269">Exonuclease</keyword>
<dbReference type="RefSeq" id="WP_189062717.1">
    <property type="nucleotide sequence ID" value="NZ_BMQG01000015.1"/>
</dbReference>
<gene>
    <name evidence="3" type="ORF">GCM10008956_32710</name>
</gene>
<accession>A0A8H9GSP0</accession>
<dbReference type="InterPro" id="IPR004843">
    <property type="entry name" value="Calcineurin-like_PHP"/>
</dbReference>
<reference evidence="4" key="1">
    <citation type="journal article" date="2019" name="Int. J. Syst. Evol. Microbiol.">
        <title>The Global Catalogue of Microorganisms (GCM) 10K type strain sequencing project: providing services to taxonomists for standard genome sequencing and annotation.</title>
        <authorList>
            <consortium name="The Broad Institute Genomics Platform"/>
            <consortium name="The Broad Institute Genome Sequencing Center for Infectious Disease"/>
            <person name="Wu L."/>
            <person name="Ma J."/>
        </authorList>
    </citation>
    <scope>NUCLEOTIDE SEQUENCE [LARGE SCALE GENOMIC DNA]</scope>
    <source>
        <strain evidence="4">JCM 31047</strain>
    </source>
</reference>
<dbReference type="PIRSF" id="PIRSF033091">
    <property type="entry name" value="Pesterase_YhaO"/>
    <property type="match status" value="1"/>
</dbReference>
<evidence type="ECO:0000313" key="4">
    <source>
        <dbReference type="Proteomes" id="UP000600547"/>
    </source>
</evidence>
<dbReference type="InterPro" id="IPR041796">
    <property type="entry name" value="Mre11_N"/>
</dbReference>
<evidence type="ECO:0000256" key="1">
    <source>
        <dbReference type="ARBA" id="ARBA00022801"/>
    </source>
</evidence>
<evidence type="ECO:0000259" key="2">
    <source>
        <dbReference type="Pfam" id="PF00149"/>
    </source>
</evidence>
<dbReference type="AlphaFoldDB" id="A0A8H9GSP0"/>
<feature type="domain" description="Calcineurin-like phosphoesterase" evidence="2">
    <location>
        <begin position="5"/>
        <end position="203"/>
    </location>
</feature>
<evidence type="ECO:0000313" key="3">
    <source>
        <dbReference type="EMBL" id="GGM54270.1"/>
    </source>
</evidence>
<protein>
    <submittedName>
        <fullName evidence="3">Exonuclease SbcCD subunit D</fullName>
    </submittedName>
</protein>
<keyword evidence="3" id="KW-0540">Nuclease</keyword>
<dbReference type="CDD" id="cd00840">
    <property type="entry name" value="MPP_Mre11_N"/>
    <property type="match status" value="1"/>
</dbReference>
<dbReference type="EMBL" id="BMQG01000015">
    <property type="protein sequence ID" value="GGM54270.1"/>
    <property type="molecule type" value="Genomic_DNA"/>
</dbReference>
<keyword evidence="1" id="KW-0378">Hydrolase</keyword>
<comment type="caution">
    <text evidence="3">The sequence shown here is derived from an EMBL/GenBank/DDBJ whole genome shotgun (WGS) entry which is preliminary data.</text>
</comment>
<dbReference type="SUPFAM" id="SSF56300">
    <property type="entry name" value="Metallo-dependent phosphatases"/>
    <property type="match status" value="1"/>
</dbReference>
<organism evidence="3 4">
    <name type="scientific">Deinococcus arenae</name>
    <dbReference type="NCBI Taxonomy" id="1452751"/>
    <lineage>
        <taxon>Bacteria</taxon>
        <taxon>Thermotogati</taxon>
        <taxon>Deinococcota</taxon>
        <taxon>Deinococci</taxon>
        <taxon>Deinococcales</taxon>
        <taxon>Deinococcaceae</taxon>
        <taxon>Deinococcus</taxon>
    </lineage>
</organism>
<dbReference type="Pfam" id="PF00149">
    <property type="entry name" value="Metallophos"/>
    <property type="match status" value="1"/>
</dbReference>
<sequence length="415" mass="45407">MISFSFAHLADLHLDTPFSGLASLNEVLAARLKDASLAAWDRAVQACLDHAVDFVVISGDVYDSDTASVRAQLRFRRGLERLSDAGIPALIVHGNHDPNGGRYSAIDRWPALVTIFGTREVEHVEIRRGDDLLAVVSGISFPERHVQDNLARRYHRTAHPAYHVGVLHTNVDGDAAHGVYAPCSLQDLVDSRYDYWALGHIHARRVLRTHAPAVVYPGNIQARHPNETGPKGFAVVQVQEGVEQLHWIDTDTWRFTTVTCDVADLSALAEVEEALAAQAAALGGDRPLILRGRVTGRGALHQDLQRPGAAASLLEALRDAASPDLWWDDVQVSTRPAFDRQTRLEGEDFIADLLRQADRLDAHALVQNLTTELRRHSQLSSVEALLGLDAAMLDAPDLLREAEDLALALLEGASA</sequence>
<name>A0A8H9GSP0_9DEIO</name>
<dbReference type="PANTHER" id="PTHR30337">
    <property type="entry name" value="COMPONENT OF ATP-DEPENDENT DSDNA EXONUCLEASE"/>
    <property type="match status" value="1"/>
</dbReference>
<dbReference type="Gene3D" id="3.60.21.10">
    <property type="match status" value="1"/>
</dbReference>